<dbReference type="InterPro" id="IPR029014">
    <property type="entry name" value="NiFe-Hase_large"/>
</dbReference>
<dbReference type="Pfam" id="PF00346">
    <property type="entry name" value="Complex1_49kDa"/>
    <property type="match status" value="1"/>
</dbReference>
<dbReference type="PANTHER" id="PTHR11993:SF10">
    <property type="entry name" value="NADH DEHYDROGENASE [UBIQUINONE] IRON-SULFUR PROTEIN 2, MITOCHONDRIAL"/>
    <property type="match status" value="1"/>
</dbReference>
<dbReference type="Gene3D" id="1.10.645.10">
    <property type="entry name" value="Cytochrome-c3 Hydrogenase, chain B"/>
    <property type="match status" value="1"/>
</dbReference>
<reference evidence="2" key="1">
    <citation type="submission" date="2018-05" db="EMBL/GenBank/DDBJ databases">
        <authorList>
            <person name="Lanie J.A."/>
            <person name="Ng W.-L."/>
            <person name="Kazmierczak K.M."/>
            <person name="Andrzejewski T.M."/>
            <person name="Davidsen T.M."/>
            <person name="Wayne K.J."/>
            <person name="Tettelin H."/>
            <person name="Glass J.I."/>
            <person name="Rusch D."/>
            <person name="Podicherti R."/>
            <person name="Tsui H.-C.T."/>
            <person name="Winkler M.E."/>
        </authorList>
    </citation>
    <scope>NUCLEOTIDE SEQUENCE</scope>
</reference>
<gene>
    <name evidence="2" type="ORF">METZ01_LOCUS14939</name>
</gene>
<protein>
    <recommendedName>
        <fullName evidence="1">NADH-quinone oxidoreductase subunit D domain-containing protein</fullName>
    </recommendedName>
</protein>
<dbReference type="HAMAP" id="MF_01358">
    <property type="entry name" value="NDH1_NuoD"/>
    <property type="match status" value="1"/>
</dbReference>
<proteinExistence type="inferred from homology"/>
<name>A0A381P567_9ZZZZ</name>
<dbReference type="InterPro" id="IPR022885">
    <property type="entry name" value="NDH1_su_D/H"/>
</dbReference>
<sequence length="405" mass="45282">MTVLQSRSEDASTGEDFSASVMSIEIGPAHPAMHGIVRFTTHLDGELIVGMDPEIGYLHRGFEKESENSKWIQVIPYTDRLNYVSPLLNNIGYSMAVEKLYGIQAPPRAEFTRVIMGEISRITDHLTCLGAVAMEIGAFTFFLWFIKAREYLWELVEEMTGARLTTNWTRFGGNHSDLPDGFLGDLADRLAKLKEVLTECDKLLTRNKIFIDRVKDVGAISKEDALSFGFTGPLLRACGIPYDVRRADSYSVYDELDFEIPVGSTGDCFDRFLVRMEEIRQSISIIEQAADKMPEGPFMTDERMMHFPDKKDVYGNIEGLIDHFKLVMEGHQPPAGEIYMPVEGGNGEIGFYLVSDGSGDPVRVRMRPPCFNFVAAMPAMTVGHYVADIVPIFGSVNMIGGELDR</sequence>
<evidence type="ECO:0000313" key="2">
    <source>
        <dbReference type="EMBL" id="SUZ62085.1"/>
    </source>
</evidence>
<dbReference type="SUPFAM" id="SSF56762">
    <property type="entry name" value="HydB/Nqo4-like"/>
    <property type="match status" value="1"/>
</dbReference>
<dbReference type="AlphaFoldDB" id="A0A381P567"/>
<dbReference type="PANTHER" id="PTHR11993">
    <property type="entry name" value="NADH-UBIQUINONE OXIDOREDUCTASE 49 KDA SUBUNIT"/>
    <property type="match status" value="1"/>
</dbReference>
<dbReference type="NCBIfam" id="TIGR01962">
    <property type="entry name" value="NuoD"/>
    <property type="match status" value="1"/>
</dbReference>
<organism evidence="2">
    <name type="scientific">marine metagenome</name>
    <dbReference type="NCBI Taxonomy" id="408172"/>
    <lineage>
        <taxon>unclassified sequences</taxon>
        <taxon>metagenomes</taxon>
        <taxon>ecological metagenomes</taxon>
    </lineage>
</organism>
<evidence type="ECO:0000259" key="1">
    <source>
        <dbReference type="Pfam" id="PF00346"/>
    </source>
</evidence>
<dbReference type="InterPro" id="IPR001135">
    <property type="entry name" value="NADH_Q_OxRdtase_suD"/>
</dbReference>
<dbReference type="GO" id="GO:0051287">
    <property type="term" value="F:NAD binding"/>
    <property type="evidence" value="ECO:0007669"/>
    <property type="project" value="InterPro"/>
</dbReference>
<dbReference type="GO" id="GO:0048038">
    <property type="term" value="F:quinone binding"/>
    <property type="evidence" value="ECO:0007669"/>
    <property type="project" value="InterPro"/>
</dbReference>
<dbReference type="EMBL" id="UINC01000846">
    <property type="protein sequence ID" value="SUZ62085.1"/>
    <property type="molecule type" value="Genomic_DNA"/>
</dbReference>
<dbReference type="GO" id="GO:0016651">
    <property type="term" value="F:oxidoreductase activity, acting on NAD(P)H"/>
    <property type="evidence" value="ECO:0007669"/>
    <property type="project" value="InterPro"/>
</dbReference>
<dbReference type="NCBIfam" id="NF004739">
    <property type="entry name" value="PRK06075.1"/>
    <property type="match status" value="1"/>
</dbReference>
<feature type="domain" description="NADH-quinone oxidoreductase subunit D" evidence="1">
    <location>
        <begin position="136"/>
        <end position="405"/>
    </location>
</feature>
<accession>A0A381P567</accession>